<dbReference type="PhylomeDB" id="B3MI02"/>
<dbReference type="Pfam" id="PF06441">
    <property type="entry name" value="EHN"/>
    <property type="match status" value="1"/>
</dbReference>
<keyword evidence="6" id="KW-0256">Endoplasmic reticulum</keyword>
<dbReference type="GO" id="GO:0005789">
    <property type="term" value="C:endoplasmic reticulum membrane"/>
    <property type="evidence" value="ECO:0007669"/>
    <property type="project" value="UniProtKB-SubCell"/>
</dbReference>
<comment type="catalytic activity">
    <reaction evidence="6">
        <text>cis-stilbene oxide + H2O = (1R,2R)-hydrobenzoin</text>
        <dbReference type="Rhea" id="RHEA:23900"/>
        <dbReference type="ChEBI" id="CHEBI:15377"/>
        <dbReference type="ChEBI" id="CHEBI:50004"/>
        <dbReference type="ChEBI" id="CHEBI:50014"/>
        <dbReference type="EC" id="3.3.2.9"/>
    </reaction>
</comment>
<dbReference type="AlphaFoldDB" id="B3MI02"/>
<keyword evidence="6" id="KW-0472">Membrane</keyword>
<evidence type="ECO:0000313" key="9">
    <source>
        <dbReference type="EMBL" id="EDV38012.1"/>
    </source>
</evidence>
<accession>B3MI02</accession>
<dbReference type="SMR" id="B3MI02"/>
<dbReference type="InterPro" id="IPR000639">
    <property type="entry name" value="Epox_hydrolase-like"/>
</dbReference>
<evidence type="ECO:0000256" key="4">
    <source>
        <dbReference type="ARBA" id="ARBA00022797"/>
    </source>
</evidence>
<dbReference type="OrthoDB" id="7130006at2759"/>
<sequence>MKCLIVFGLIVAAFAALGGYGYLVFTDLVKPLPKPEFNDNTYWGPGEEKDYKPDTKIYEFKLDVPQAEIDDLRQQLNRTLKLTEPLDGIAFEYGFNTYALEQFVEYWREKYLTKWDERQELFNSLKQYTTEIQGLNIHYIHEKASEEAAARKHVYPVLLLHGWPGSVREFYDFIPMLTKDQNISDYAFDVVAPSLVGYGWSDPATRPGFNAAEMATVMRNLMLRLGHKQFFVQGGDWGSIIGSNLATLYPENVIGYHSNMCVLNSPLAILKGIYASFYPEKYLPSRFFVDHHFPVWEKYLELLKESGYFHIQATKPDTIGAALTSSPVGLASYILEKFQTCTNPGLQQDFGAIVTVFGLETVLDNLMVYYLTNSATTAARFYLENVSKTYRDLQLDRVQTPVPMGCARFRFDLPSVTDWQLRDKFPNLKHSMYFQQGSHFAALEMPAMLYNDFTIFVRKLGLHGEENI</sequence>
<dbReference type="CTD" id="37182"/>
<evidence type="ECO:0000259" key="8">
    <source>
        <dbReference type="Pfam" id="PF06441"/>
    </source>
</evidence>
<keyword evidence="5 6" id="KW-0378">Hydrolase</keyword>
<dbReference type="GO" id="GO:0033961">
    <property type="term" value="F:cis-stilbene-oxide hydrolase activity"/>
    <property type="evidence" value="ECO:0007669"/>
    <property type="project" value="UniProtKB-UniRule"/>
</dbReference>
<dbReference type="InterPro" id="IPR029058">
    <property type="entry name" value="AB_hydrolase_fold"/>
</dbReference>
<keyword evidence="4 6" id="KW-0058">Aromatic hydrocarbons catabolism</keyword>
<dbReference type="PIRSF" id="PIRSF001112">
    <property type="entry name" value="Epoxide_hydrolase"/>
    <property type="match status" value="1"/>
</dbReference>
<comment type="function">
    <text evidence="6">Catalyzes juvenile hormone hydrolysis.</text>
</comment>
<name>B3MI02_DROAN</name>
<feature type="active site" description="Nucleophile" evidence="7">
    <location>
        <position position="236"/>
    </location>
</feature>
<evidence type="ECO:0000256" key="3">
    <source>
        <dbReference type="ARBA" id="ARBA00010088"/>
    </source>
</evidence>
<dbReference type="Gene3D" id="3.40.50.1820">
    <property type="entry name" value="alpha/beta hydrolase"/>
    <property type="match status" value="1"/>
</dbReference>
<dbReference type="OMA" id="MEMPSML"/>
<feature type="active site" description="Proton donor" evidence="7">
    <location>
        <position position="382"/>
    </location>
</feature>
<dbReference type="GO" id="GO:0097176">
    <property type="term" value="P:epoxide metabolic process"/>
    <property type="evidence" value="ECO:0007669"/>
    <property type="project" value="TreeGrafter"/>
</dbReference>
<dbReference type="PRINTS" id="PR00412">
    <property type="entry name" value="EPOXHYDRLASE"/>
</dbReference>
<dbReference type="EMBL" id="CH902619">
    <property type="protein sequence ID" value="EDV38012.1"/>
    <property type="molecule type" value="Genomic_DNA"/>
</dbReference>
<dbReference type="eggNOG" id="KOG2565">
    <property type="taxonomic scope" value="Eukaryota"/>
</dbReference>
<comment type="subcellular location">
    <subcellularLocation>
        <location evidence="6">Endoplasmic reticulum membrane</location>
    </subcellularLocation>
    <subcellularLocation>
        <location evidence="2">Microsome membrane</location>
        <topology evidence="2">Single-pass membrane protein</topology>
    </subcellularLocation>
</comment>
<dbReference type="InParanoid" id="B3MI02"/>
<dbReference type="EC" id="3.3.2.9" evidence="6"/>
<dbReference type="InterPro" id="IPR010497">
    <property type="entry name" value="Epoxide_hydro_N"/>
</dbReference>
<dbReference type="SUPFAM" id="SSF53474">
    <property type="entry name" value="alpha/beta-Hydrolases"/>
    <property type="match status" value="1"/>
</dbReference>
<comment type="catalytic activity">
    <reaction evidence="1 6">
        <text>1-(4-methoxyphenyl)-N-methyl-N-[(3-methyloxetan-3-yl)methyl]methanamine + H2O = 2-{[(4-methoxybenzyl)(methyl)amino]methyl}-2-methylpropane-1,3-diol</text>
        <dbReference type="Rhea" id="RHEA:55764"/>
        <dbReference type="ChEBI" id="CHEBI:15377"/>
        <dbReference type="ChEBI" id="CHEBI:139161"/>
        <dbReference type="ChEBI" id="CHEBI:139164"/>
        <dbReference type="EC" id="3.3.2.9"/>
    </reaction>
</comment>
<evidence type="ECO:0000256" key="1">
    <source>
        <dbReference type="ARBA" id="ARBA00000221"/>
    </source>
</evidence>
<feature type="active site" description="Proton acceptor" evidence="7">
    <location>
        <position position="439"/>
    </location>
</feature>
<reference evidence="9 10" key="1">
    <citation type="journal article" date="2007" name="Nature">
        <title>Evolution of genes and genomes on the Drosophila phylogeny.</title>
        <authorList>
            <consortium name="Drosophila 12 Genomes Consortium"/>
            <person name="Clark A.G."/>
            <person name="Eisen M.B."/>
            <person name="Smith D.R."/>
            <person name="Bergman C.M."/>
            <person name="Oliver B."/>
            <person name="Markow T.A."/>
            <person name="Kaufman T.C."/>
            <person name="Kellis M."/>
            <person name="Gelbart W."/>
            <person name="Iyer V.N."/>
            <person name="Pollard D.A."/>
            <person name="Sackton T.B."/>
            <person name="Larracuente A.M."/>
            <person name="Singh N.D."/>
            <person name="Abad J.P."/>
            <person name="Abt D.N."/>
            <person name="Adryan B."/>
            <person name="Aguade M."/>
            <person name="Akashi H."/>
            <person name="Anderson W.W."/>
            <person name="Aquadro C.F."/>
            <person name="Ardell D.H."/>
            <person name="Arguello R."/>
            <person name="Artieri C.G."/>
            <person name="Barbash D.A."/>
            <person name="Barker D."/>
            <person name="Barsanti P."/>
            <person name="Batterham P."/>
            <person name="Batzoglou S."/>
            <person name="Begun D."/>
            <person name="Bhutkar A."/>
            <person name="Blanco E."/>
            <person name="Bosak S.A."/>
            <person name="Bradley R.K."/>
            <person name="Brand A.D."/>
            <person name="Brent M.R."/>
            <person name="Brooks A.N."/>
            <person name="Brown R.H."/>
            <person name="Butlin R.K."/>
            <person name="Caggese C."/>
            <person name="Calvi B.R."/>
            <person name="Bernardo de Carvalho A."/>
            <person name="Caspi A."/>
            <person name="Castrezana S."/>
            <person name="Celniker S.E."/>
            <person name="Chang J.L."/>
            <person name="Chapple C."/>
            <person name="Chatterji S."/>
            <person name="Chinwalla A."/>
            <person name="Civetta A."/>
            <person name="Clifton S.W."/>
            <person name="Comeron J.M."/>
            <person name="Costello J.C."/>
            <person name="Coyne J.A."/>
            <person name="Daub J."/>
            <person name="David R.G."/>
            <person name="Delcher A.L."/>
            <person name="Delehaunty K."/>
            <person name="Do C.B."/>
            <person name="Ebling H."/>
            <person name="Edwards K."/>
            <person name="Eickbush T."/>
            <person name="Evans J.D."/>
            <person name="Filipski A."/>
            <person name="Findeiss S."/>
            <person name="Freyhult E."/>
            <person name="Fulton L."/>
            <person name="Fulton R."/>
            <person name="Garcia A.C."/>
            <person name="Gardiner A."/>
            <person name="Garfield D.A."/>
            <person name="Garvin B.E."/>
            <person name="Gibson G."/>
            <person name="Gilbert D."/>
            <person name="Gnerre S."/>
            <person name="Godfrey J."/>
            <person name="Good R."/>
            <person name="Gotea V."/>
            <person name="Gravely B."/>
            <person name="Greenberg A.J."/>
            <person name="Griffiths-Jones S."/>
            <person name="Gross S."/>
            <person name="Guigo R."/>
            <person name="Gustafson E.A."/>
            <person name="Haerty W."/>
            <person name="Hahn M.W."/>
            <person name="Halligan D.L."/>
            <person name="Halpern A.L."/>
            <person name="Halter G.M."/>
            <person name="Han M.V."/>
            <person name="Heger A."/>
            <person name="Hillier L."/>
            <person name="Hinrichs A.S."/>
            <person name="Holmes I."/>
            <person name="Hoskins R.A."/>
            <person name="Hubisz M.J."/>
            <person name="Hultmark D."/>
            <person name="Huntley M.A."/>
            <person name="Jaffe D.B."/>
            <person name="Jagadeeshan S."/>
            <person name="Jeck W.R."/>
            <person name="Johnson J."/>
            <person name="Jones C.D."/>
            <person name="Jordan W.C."/>
            <person name="Karpen G.H."/>
            <person name="Kataoka E."/>
            <person name="Keightley P.D."/>
            <person name="Kheradpour P."/>
            <person name="Kirkness E.F."/>
            <person name="Koerich L.B."/>
            <person name="Kristiansen K."/>
            <person name="Kudrna D."/>
            <person name="Kulathinal R.J."/>
            <person name="Kumar S."/>
            <person name="Kwok R."/>
            <person name="Lander E."/>
            <person name="Langley C.H."/>
            <person name="Lapoint R."/>
            <person name="Lazzaro B.P."/>
            <person name="Lee S.J."/>
            <person name="Levesque L."/>
            <person name="Li R."/>
            <person name="Lin C.F."/>
            <person name="Lin M.F."/>
            <person name="Lindblad-Toh K."/>
            <person name="Llopart A."/>
            <person name="Long M."/>
            <person name="Low L."/>
            <person name="Lozovsky E."/>
            <person name="Lu J."/>
            <person name="Luo M."/>
            <person name="Machado C.A."/>
            <person name="Makalowski W."/>
            <person name="Marzo M."/>
            <person name="Matsuda M."/>
            <person name="Matzkin L."/>
            <person name="McAllister B."/>
            <person name="McBride C.S."/>
            <person name="McKernan B."/>
            <person name="McKernan K."/>
            <person name="Mendez-Lago M."/>
            <person name="Minx P."/>
            <person name="Mollenhauer M.U."/>
            <person name="Montooth K."/>
            <person name="Mount S.M."/>
            <person name="Mu X."/>
            <person name="Myers E."/>
            <person name="Negre B."/>
            <person name="Newfeld S."/>
            <person name="Nielsen R."/>
            <person name="Noor M.A."/>
            <person name="O'Grady P."/>
            <person name="Pachter L."/>
            <person name="Papaceit M."/>
            <person name="Parisi M.J."/>
            <person name="Parisi M."/>
            <person name="Parts L."/>
            <person name="Pedersen J.S."/>
            <person name="Pesole G."/>
            <person name="Phillippy A.M."/>
            <person name="Ponting C.P."/>
            <person name="Pop M."/>
            <person name="Porcelli D."/>
            <person name="Powell J.R."/>
            <person name="Prohaska S."/>
            <person name="Pruitt K."/>
            <person name="Puig M."/>
            <person name="Quesneville H."/>
            <person name="Ram K.R."/>
            <person name="Rand D."/>
            <person name="Rasmussen M.D."/>
            <person name="Reed L.K."/>
            <person name="Reenan R."/>
            <person name="Reily A."/>
            <person name="Remington K.A."/>
            <person name="Rieger T.T."/>
            <person name="Ritchie M.G."/>
            <person name="Robin C."/>
            <person name="Rogers Y.H."/>
            <person name="Rohde C."/>
            <person name="Rozas J."/>
            <person name="Rubenfield M.J."/>
            <person name="Ruiz A."/>
            <person name="Russo S."/>
            <person name="Salzberg S.L."/>
            <person name="Sanchez-Gracia A."/>
            <person name="Saranga D.J."/>
            <person name="Sato H."/>
            <person name="Schaeffer S.W."/>
            <person name="Schatz M.C."/>
            <person name="Schlenke T."/>
            <person name="Schwartz R."/>
            <person name="Segarra C."/>
            <person name="Singh R.S."/>
            <person name="Sirot L."/>
            <person name="Sirota M."/>
            <person name="Sisneros N.B."/>
            <person name="Smith C.D."/>
            <person name="Smith T.F."/>
            <person name="Spieth J."/>
            <person name="Stage D.E."/>
            <person name="Stark A."/>
            <person name="Stephan W."/>
            <person name="Strausberg R.L."/>
            <person name="Strempel S."/>
            <person name="Sturgill D."/>
            <person name="Sutton G."/>
            <person name="Sutton G.G."/>
            <person name="Tao W."/>
            <person name="Teichmann S."/>
            <person name="Tobari Y.N."/>
            <person name="Tomimura Y."/>
            <person name="Tsolas J.M."/>
            <person name="Valente V.L."/>
            <person name="Venter E."/>
            <person name="Venter J.C."/>
            <person name="Vicario S."/>
            <person name="Vieira F.G."/>
            <person name="Vilella A.J."/>
            <person name="Villasante A."/>
            <person name="Walenz B."/>
            <person name="Wang J."/>
            <person name="Wasserman M."/>
            <person name="Watts T."/>
            <person name="Wilson D."/>
            <person name="Wilson R.K."/>
            <person name="Wing R.A."/>
            <person name="Wolfner M.F."/>
            <person name="Wong A."/>
            <person name="Wong G.K."/>
            <person name="Wu C.I."/>
            <person name="Wu G."/>
            <person name="Yamamoto D."/>
            <person name="Yang H.P."/>
            <person name="Yang S.P."/>
            <person name="Yorke J.A."/>
            <person name="Yoshida K."/>
            <person name="Zdobnov E."/>
            <person name="Zhang P."/>
            <person name="Zhang Y."/>
            <person name="Zimin A.V."/>
            <person name="Baldwin J."/>
            <person name="Abdouelleil A."/>
            <person name="Abdulkadir J."/>
            <person name="Abebe A."/>
            <person name="Abera B."/>
            <person name="Abreu J."/>
            <person name="Acer S.C."/>
            <person name="Aftuck L."/>
            <person name="Alexander A."/>
            <person name="An P."/>
            <person name="Anderson E."/>
            <person name="Anderson S."/>
            <person name="Arachi H."/>
            <person name="Azer M."/>
            <person name="Bachantsang P."/>
            <person name="Barry A."/>
            <person name="Bayul T."/>
            <person name="Berlin A."/>
            <person name="Bessette D."/>
            <person name="Bloom T."/>
            <person name="Blye J."/>
            <person name="Boguslavskiy L."/>
            <person name="Bonnet C."/>
            <person name="Boukhgalter B."/>
            <person name="Bourzgui I."/>
            <person name="Brown A."/>
            <person name="Cahill P."/>
            <person name="Channer S."/>
            <person name="Cheshatsang Y."/>
            <person name="Chuda L."/>
            <person name="Citroen M."/>
            <person name="Collymore A."/>
            <person name="Cooke P."/>
            <person name="Costello M."/>
            <person name="D'Aco K."/>
            <person name="Daza R."/>
            <person name="De Haan G."/>
            <person name="DeGray S."/>
            <person name="DeMaso C."/>
            <person name="Dhargay N."/>
            <person name="Dooley K."/>
            <person name="Dooley E."/>
            <person name="Doricent M."/>
            <person name="Dorje P."/>
            <person name="Dorjee K."/>
            <person name="Dupes A."/>
            <person name="Elong R."/>
            <person name="Falk J."/>
            <person name="Farina A."/>
            <person name="Faro S."/>
            <person name="Ferguson D."/>
            <person name="Fisher S."/>
            <person name="Foley C.D."/>
            <person name="Franke A."/>
            <person name="Friedrich D."/>
            <person name="Gadbois L."/>
            <person name="Gearin G."/>
            <person name="Gearin C.R."/>
            <person name="Giannoukos G."/>
            <person name="Goode T."/>
            <person name="Graham J."/>
            <person name="Grandbois E."/>
            <person name="Grewal S."/>
            <person name="Gyaltsen K."/>
            <person name="Hafez N."/>
            <person name="Hagos B."/>
            <person name="Hall J."/>
            <person name="Henson C."/>
            <person name="Hollinger A."/>
            <person name="Honan T."/>
            <person name="Huard M.D."/>
            <person name="Hughes L."/>
            <person name="Hurhula B."/>
            <person name="Husby M.E."/>
            <person name="Kamat A."/>
            <person name="Kanga B."/>
            <person name="Kashin S."/>
            <person name="Khazanovich D."/>
            <person name="Kisner P."/>
            <person name="Lance K."/>
            <person name="Lara M."/>
            <person name="Lee W."/>
            <person name="Lennon N."/>
            <person name="Letendre F."/>
            <person name="LeVine R."/>
            <person name="Lipovsky A."/>
            <person name="Liu X."/>
            <person name="Liu J."/>
            <person name="Liu S."/>
            <person name="Lokyitsang T."/>
            <person name="Lokyitsang Y."/>
            <person name="Lubonja R."/>
            <person name="Lui A."/>
            <person name="MacDonald P."/>
            <person name="Magnisalis V."/>
            <person name="Maru K."/>
            <person name="Matthews C."/>
            <person name="McCusker W."/>
            <person name="McDonough S."/>
            <person name="Mehta T."/>
            <person name="Meldrim J."/>
            <person name="Meneus L."/>
            <person name="Mihai O."/>
            <person name="Mihalev A."/>
            <person name="Mihova T."/>
            <person name="Mittelman R."/>
            <person name="Mlenga V."/>
            <person name="Montmayeur A."/>
            <person name="Mulrain L."/>
            <person name="Navidi A."/>
            <person name="Naylor J."/>
            <person name="Negash T."/>
            <person name="Nguyen T."/>
            <person name="Nguyen N."/>
            <person name="Nicol R."/>
            <person name="Norbu C."/>
            <person name="Norbu N."/>
            <person name="Novod N."/>
            <person name="O'Neill B."/>
            <person name="Osman S."/>
            <person name="Markiewicz E."/>
            <person name="Oyono O.L."/>
            <person name="Patti C."/>
            <person name="Phunkhang P."/>
            <person name="Pierre F."/>
            <person name="Priest M."/>
            <person name="Raghuraman S."/>
            <person name="Rege F."/>
            <person name="Reyes R."/>
            <person name="Rise C."/>
            <person name="Rogov P."/>
            <person name="Ross K."/>
            <person name="Ryan E."/>
            <person name="Settipalli S."/>
            <person name="Shea T."/>
            <person name="Sherpa N."/>
            <person name="Shi L."/>
            <person name="Shih D."/>
            <person name="Sparrow T."/>
            <person name="Spaulding J."/>
            <person name="Stalker J."/>
            <person name="Stange-Thomann N."/>
            <person name="Stavropoulos S."/>
            <person name="Stone C."/>
            <person name="Strader C."/>
            <person name="Tesfaye S."/>
            <person name="Thomson T."/>
            <person name="Thoulutsang Y."/>
            <person name="Thoulutsang D."/>
            <person name="Topham K."/>
            <person name="Topping I."/>
            <person name="Tsamla T."/>
            <person name="Vassiliev H."/>
            <person name="Vo A."/>
            <person name="Wangchuk T."/>
            <person name="Wangdi T."/>
            <person name="Weiand M."/>
            <person name="Wilkinson J."/>
            <person name="Wilson A."/>
            <person name="Yadav S."/>
            <person name="Young G."/>
            <person name="Yu Q."/>
            <person name="Zembek L."/>
            <person name="Zhong D."/>
            <person name="Zimmer A."/>
            <person name="Zwirko Z."/>
            <person name="Jaffe D.B."/>
            <person name="Alvarez P."/>
            <person name="Brockman W."/>
            <person name="Butler J."/>
            <person name="Chin C."/>
            <person name="Gnerre S."/>
            <person name="Grabherr M."/>
            <person name="Kleber M."/>
            <person name="Mauceli E."/>
            <person name="MacCallum I."/>
        </authorList>
    </citation>
    <scope>NUCLEOTIDE SEQUENCE [LARGE SCALE GENOMIC DNA]</scope>
    <source>
        <strain evidence="10">Tucson 14024-0371.13</strain>
    </source>
</reference>
<dbReference type="PANTHER" id="PTHR21661:SF35">
    <property type="entry name" value="EPOXIDE HYDROLASE"/>
    <property type="match status" value="1"/>
</dbReference>
<dbReference type="STRING" id="7217.B3MI02"/>
<dbReference type="HOGENOM" id="CLU_019414_3_0_1"/>
<dbReference type="Proteomes" id="UP000007801">
    <property type="component" value="Unassembled WGS sequence"/>
</dbReference>
<dbReference type="PANTHER" id="PTHR21661">
    <property type="entry name" value="EPOXIDE HYDROLASE 1-RELATED"/>
    <property type="match status" value="1"/>
</dbReference>
<protein>
    <recommendedName>
        <fullName evidence="6">Epoxide hydrolase</fullName>
        <ecNumber evidence="6">3.3.2.9</ecNumber>
    </recommendedName>
</protein>
<evidence type="ECO:0000256" key="6">
    <source>
        <dbReference type="PIRNR" id="PIRNR001112"/>
    </source>
</evidence>
<dbReference type="InterPro" id="IPR016292">
    <property type="entry name" value="Epoxide_hydrolase"/>
</dbReference>
<dbReference type="GeneID" id="6496577"/>
<proteinExistence type="inferred from homology"/>
<dbReference type="FunCoup" id="B3MI02">
    <property type="interactions" value="59"/>
</dbReference>
<evidence type="ECO:0000256" key="2">
    <source>
        <dbReference type="ARBA" id="ARBA00004111"/>
    </source>
</evidence>
<feature type="domain" description="Epoxide hydrolase N-terminal" evidence="8">
    <location>
        <begin position="58"/>
        <end position="170"/>
    </location>
</feature>
<dbReference type="KEGG" id="dan:6496577"/>
<evidence type="ECO:0000256" key="7">
    <source>
        <dbReference type="PIRSR" id="PIRSR001112-1"/>
    </source>
</evidence>
<comment type="similarity">
    <text evidence="3 6">Belongs to the peptidase S33 family.</text>
</comment>
<gene>
    <name evidence="9" type="primary">Dana\GF13741</name>
    <name evidence="9" type="synonym">dana_GLEANR_13748</name>
    <name evidence="9" type="ORF">GF13741</name>
</gene>
<evidence type="ECO:0000313" key="10">
    <source>
        <dbReference type="Proteomes" id="UP000007801"/>
    </source>
</evidence>
<organism evidence="9 10">
    <name type="scientific">Drosophila ananassae</name>
    <name type="common">Fruit fly</name>
    <dbReference type="NCBI Taxonomy" id="7217"/>
    <lineage>
        <taxon>Eukaryota</taxon>
        <taxon>Metazoa</taxon>
        <taxon>Ecdysozoa</taxon>
        <taxon>Arthropoda</taxon>
        <taxon>Hexapoda</taxon>
        <taxon>Insecta</taxon>
        <taxon>Pterygota</taxon>
        <taxon>Neoptera</taxon>
        <taxon>Endopterygota</taxon>
        <taxon>Diptera</taxon>
        <taxon>Brachycera</taxon>
        <taxon>Muscomorpha</taxon>
        <taxon>Ephydroidea</taxon>
        <taxon>Drosophilidae</taxon>
        <taxon>Drosophila</taxon>
        <taxon>Sophophora</taxon>
    </lineage>
</organism>
<evidence type="ECO:0000256" key="5">
    <source>
        <dbReference type="ARBA" id="ARBA00022801"/>
    </source>
</evidence>
<keyword evidence="10" id="KW-1185">Reference proteome</keyword>